<dbReference type="GO" id="GO:0000460">
    <property type="term" value="P:maturation of 5.8S rRNA"/>
    <property type="evidence" value="ECO:0007669"/>
    <property type="project" value="TreeGrafter"/>
</dbReference>
<dbReference type="GO" id="GO:0005730">
    <property type="term" value="C:nucleolus"/>
    <property type="evidence" value="ECO:0007669"/>
    <property type="project" value="TreeGrafter"/>
</dbReference>
<feature type="compositionally biased region" description="Basic residues" evidence="1">
    <location>
        <begin position="72"/>
        <end position="89"/>
    </location>
</feature>
<dbReference type="SMART" id="SM00879">
    <property type="entry name" value="Brix"/>
    <property type="match status" value="1"/>
</dbReference>
<evidence type="ECO:0000256" key="1">
    <source>
        <dbReference type="SAM" id="MobiDB-lite"/>
    </source>
</evidence>
<comment type="caution">
    <text evidence="3">The sequence shown here is derived from an EMBL/GenBank/DDBJ whole genome shotgun (WGS) entry which is preliminary data.</text>
</comment>
<keyword evidence="4" id="KW-1185">Reference proteome</keyword>
<reference evidence="3 4" key="1">
    <citation type="journal article" date="2021" name="Sci. Rep.">
        <title>Genome sequencing of the multicellular alga Astrephomene provides insights into convergent evolution of germ-soma differentiation.</title>
        <authorList>
            <person name="Yamashita S."/>
            <person name="Yamamoto K."/>
            <person name="Matsuzaki R."/>
            <person name="Suzuki S."/>
            <person name="Yamaguchi H."/>
            <person name="Hirooka S."/>
            <person name="Minakuchi Y."/>
            <person name="Miyagishima S."/>
            <person name="Kawachi M."/>
            <person name="Toyoda A."/>
            <person name="Nozaki H."/>
        </authorList>
    </citation>
    <scope>NUCLEOTIDE SEQUENCE [LARGE SCALE GENOMIC DNA]</scope>
    <source>
        <strain evidence="3 4">NIES-4017</strain>
    </source>
</reference>
<protein>
    <recommendedName>
        <fullName evidence="2">Brix domain-containing protein</fullName>
    </recommendedName>
</protein>
<dbReference type="Proteomes" id="UP001054857">
    <property type="component" value="Unassembled WGS sequence"/>
</dbReference>
<proteinExistence type="predicted"/>
<dbReference type="PANTHER" id="PTHR22734">
    <property type="entry name" value="U3 SMALL NUCLEOLAR RIBONUCLEOPROTEIN PROTEIN IMP4"/>
    <property type="match status" value="1"/>
</dbReference>
<dbReference type="AlphaFoldDB" id="A0AAD3HIA9"/>
<dbReference type="FunFam" id="3.40.50.10480:FF:000004">
    <property type="entry name" value="Ribosome production factor 1"/>
    <property type="match status" value="1"/>
</dbReference>
<feature type="region of interest" description="Disordered" evidence="1">
    <location>
        <begin position="1"/>
        <end position="122"/>
    </location>
</feature>
<dbReference type="GO" id="GO:0042134">
    <property type="term" value="F:rRNA primary transcript binding"/>
    <property type="evidence" value="ECO:0007669"/>
    <property type="project" value="InterPro"/>
</dbReference>
<dbReference type="PROSITE" id="PS50833">
    <property type="entry name" value="BRIX"/>
    <property type="match status" value="1"/>
</dbReference>
<accession>A0AAD3HIA9</accession>
<dbReference type="Pfam" id="PF04427">
    <property type="entry name" value="Brix"/>
    <property type="match status" value="1"/>
</dbReference>
<dbReference type="GO" id="GO:0000470">
    <property type="term" value="P:maturation of LSU-rRNA"/>
    <property type="evidence" value="ECO:0007669"/>
    <property type="project" value="TreeGrafter"/>
</dbReference>
<name>A0AAD3HIA9_9CHLO</name>
<dbReference type="Gene3D" id="3.40.50.10480">
    <property type="entry name" value="Probable brix-domain ribosomal biogenesis protein"/>
    <property type="match status" value="1"/>
</dbReference>
<evidence type="ECO:0000313" key="3">
    <source>
        <dbReference type="EMBL" id="GFR41601.1"/>
    </source>
</evidence>
<evidence type="ECO:0000259" key="2">
    <source>
        <dbReference type="PROSITE" id="PS50833"/>
    </source>
</evidence>
<feature type="domain" description="Brix" evidence="2">
    <location>
        <begin position="148"/>
        <end position="345"/>
    </location>
</feature>
<dbReference type="GO" id="GO:0030687">
    <property type="term" value="C:preribosome, large subunit precursor"/>
    <property type="evidence" value="ECO:0007669"/>
    <property type="project" value="TreeGrafter"/>
</dbReference>
<evidence type="ECO:0000313" key="4">
    <source>
        <dbReference type="Proteomes" id="UP001054857"/>
    </source>
</evidence>
<sequence length="368" mass="42080">MVKEQGRGKSPKRIKAKDDDPSAPSTSGSDKHRGGDGGDGDAGAKKAGGGGTIGQQTSGIRNKQKRSELYHKLKHQKEKTKAKERRKRQKEAAKAEEMGLEPPPKPVQHTLENTREADETMVDPEDEEVAAEENDDEFAAHFANARPPKVLLTTSYRPSKIMYTFMSELLEMLPCAEYYKRNGFPLKKIVKFASKRDFTDLIVLNEDRKQINGLLLVHLPDGPTAHFRLSNLKLGRDIVGHGRATTHRPELILNHFDTRLGHRLGRMLASLFPQNPQFRGRRVVTFHNQRDFIFVRHHRYIFEEKETRDPKAKDAKKKKAVVARLQELGPRFTLKLLSLQKGTFDSKNGEFEWLPKKENKTSRRRFFL</sequence>
<dbReference type="EMBL" id="BMAR01000002">
    <property type="protein sequence ID" value="GFR41601.1"/>
    <property type="molecule type" value="Genomic_DNA"/>
</dbReference>
<dbReference type="InterPro" id="IPR044281">
    <property type="entry name" value="IMP4/RPF1"/>
</dbReference>
<dbReference type="SUPFAM" id="SSF52954">
    <property type="entry name" value="Class II aaRS ABD-related"/>
    <property type="match status" value="1"/>
</dbReference>
<dbReference type="PANTHER" id="PTHR22734:SF3">
    <property type="entry name" value="RIBOSOME PRODUCTION FACTOR 1"/>
    <property type="match status" value="1"/>
</dbReference>
<gene>
    <name evidence="3" type="ORF">Agub_g2325</name>
</gene>
<dbReference type="InterPro" id="IPR007109">
    <property type="entry name" value="Brix"/>
</dbReference>
<organism evidence="3 4">
    <name type="scientific">Astrephomene gubernaculifera</name>
    <dbReference type="NCBI Taxonomy" id="47775"/>
    <lineage>
        <taxon>Eukaryota</taxon>
        <taxon>Viridiplantae</taxon>
        <taxon>Chlorophyta</taxon>
        <taxon>core chlorophytes</taxon>
        <taxon>Chlorophyceae</taxon>
        <taxon>CS clade</taxon>
        <taxon>Chlamydomonadales</taxon>
        <taxon>Astrephomenaceae</taxon>
        <taxon>Astrephomene</taxon>
    </lineage>
</organism>